<accession>A0A166W778</accession>
<sequence>MATATLPYGSSQPPALNLYAPQQTDAEYQALKRTYLGLLLPQQIIEICLSFEVHAPYHVRASVWPMDLKSAVAALQQRRSAHPPPASPALASGNQASTVQQPPSEPPQRDPSVKEGIQGAPPAPPDKPPEDGRPAQPHNASSSSSPPRPAAHPVNVTLPPSTHAHIPPPAPPPAYPHQPYGFAQPTASYPHVPYYGAATTTYNYPHASYPTFPPSVSYSQHARKSPEPFPNLVARQPSDKKIAPEDIPSYEEIIVEALAECADPEGAVPKNIFTWMAARYPLQSNFRPSASQALQKAYKRGRFEKSMTGKYRLNRLWEGVPVRYLSSFRFSDSLILIHIACSGPAPCPATREANHRVHLYPAGQLALHPHAPGKQAIHANAFWPPRALLVPAAGPALPHPPPRRLGGIPLAGRFGGR</sequence>
<name>A0A166W778_9AGAM</name>
<feature type="region of interest" description="Disordered" evidence="2">
    <location>
        <begin position="75"/>
        <end position="178"/>
    </location>
</feature>
<feature type="compositionally biased region" description="Low complexity" evidence="2">
    <location>
        <begin position="134"/>
        <end position="145"/>
    </location>
</feature>
<dbReference type="InterPro" id="IPR005818">
    <property type="entry name" value="Histone_H1/H5_H15"/>
</dbReference>
<evidence type="ECO:0000259" key="3">
    <source>
        <dbReference type="PROSITE" id="PS51504"/>
    </source>
</evidence>
<protein>
    <recommendedName>
        <fullName evidence="1">Histone H1</fullName>
    </recommendedName>
</protein>
<feature type="domain" description="H15" evidence="3">
    <location>
        <begin position="246"/>
        <end position="315"/>
    </location>
</feature>
<evidence type="ECO:0000313" key="4">
    <source>
        <dbReference type="EMBL" id="KZP33456.1"/>
    </source>
</evidence>
<dbReference type="AlphaFoldDB" id="A0A166W778"/>
<dbReference type="OrthoDB" id="5863171at2759"/>
<feature type="compositionally biased region" description="Pro residues" evidence="2">
    <location>
        <begin position="166"/>
        <end position="176"/>
    </location>
</feature>
<proteinExistence type="predicted"/>
<gene>
    <name evidence="4" type="ORF">FIBSPDRAFT_307522</name>
</gene>
<dbReference type="Pfam" id="PF00538">
    <property type="entry name" value="Linker_histone"/>
    <property type="match status" value="1"/>
</dbReference>
<feature type="region of interest" description="Disordered" evidence="2">
    <location>
        <begin position="217"/>
        <end position="240"/>
    </location>
</feature>
<dbReference type="InterPro" id="IPR036390">
    <property type="entry name" value="WH_DNA-bd_sf"/>
</dbReference>
<feature type="compositionally biased region" description="Polar residues" evidence="2">
    <location>
        <begin position="93"/>
        <end position="102"/>
    </location>
</feature>
<dbReference type="Proteomes" id="UP000076532">
    <property type="component" value="Unassembled WGS sequence"/>
</dbReference>
<keyword evidence="5" id="KW-1185">Reference proteome</keyword>
<dbReference type="GO" id="GO:0006334">
    <property type="term" value="P:nucleosome assembly"/>
    <property type="evidence" value="ECO:0007669"/>
    <property type="project" value="InterPro"/>
</dbReference>
<dbReference type="STRING" id="436010.A0A166W778"/>
<evidence type="ECO:0000256" key="2">
    <source>
        <dbReference type="SAM" id="MobiDB-lite"/>
    </source>
</evidence>
<organism evidence="4 5">
    <name type="scientific">Athelia psychrophila</name>
    <dbReference type="NCBI Taxonomy" id="1759441"/>
    <lineage>
        <taxon>Eukaryota</taxon>
        <taxon>Fungi</taxon>
        <taxon>Dikarya</taxon>
        <taxon>Basidiomycota</taxon>
        <taxon>Agaricomycotina</taxon>
        <taxon>Agaricomycetes</taxon>
        <taxon>Agaricomycetidae</taxon>
        <taxon>Atheliales</taxon>
        <taxon>Atheliaceae</taxon>
        <taxon>Athelia</taxon>
    </lineage>
</organism>
<dbReference type="Gene3D" id="1.10.10.10">
    <property type="entry name" value="Winged helix-like DNA-binding domain superfamily/Winged helix DNA-binding domain"/>
    <property type="match status" value="1"/>
</dbReference>
<dbReference type="EMBL" id="KV417482">
    <property type="protein sequence ID" value="KZP33456.1"/>
    <property type="molecule type" value="Genomic_DNA"/>
</dbReference>
<evidence type="ECO:0000256" key="1">
    <source>
        <dbReference type="ARBA" id="ARBA00020833"/>
    </source>
</evidence>
<dbReference type="InterPro" id="IPR036388">
    <property type="entry name" value="WH-like_DNA-bd_sf"/>
</dbReference>
<dbReference type="SUPFAM" id="SSF46785">
    <property type="entry name" value="Winged helix' DNA-binding domain"/>
    <property type="match status" value="1"/>
</dbReference>
<dbReference type="SMART" id="SM00526">
    <property type="entry name" value="H15"/>
    <property type="match status" value="1"/>
</dbReference>
<dbReference type="PROSITE" id="PS51504">
    <property type="entry name" value="H15"/>
    <property type="match status" value="1"/>
</dbReference>
<evidence type="ECO:0000313" key="5">
    <source>
        <dbReference type="Proteomes" id="UP000076532"/>
    </source>
</evidence>
<dbReference type="GO" id="GO:0003677">
    <property type="term" value="F:DNA binding"/>
    <property type="evidence" value="ECO:0007669"/>
    <property type="project" value="InterPro"/>
</dbReference>
<reference evidence="4 5" key="1">
    <citation type="journal article" date="2016" name="Mol. Biol. Evol.">
        <title>Comparative Genomics of Early-Diverging Mushroom-Forming Fungi Provides Insights into the Origins of Lignocellulose Decay Capabilities.</title>
        <authorList>
            <person name="Nagy L.G."/>
            <person name="Riley R."/>
            <person name="Tritt A."/>
            <person name="Adam C."/>
            <person name="Daum C."/>
            <person name="Floudas D."/>
            <person name="Sun H."/>
            <person name="Yadav J.S."/>
            <person name="Pangilinan J."/>
            <person name="Larsson K.H."/>
            <person name="Matsuura K."/>
            <person name="Barry K."/>
            <person name="Labutti K."/>
            <person name="Kuo R."/>
            <person name="Ohm R.A."/>
            <person name="Bhattacharya S.S."/>
            <person name="Shirouzu T."/>
            <person name="Yoshinaga Y."/>
            <person name="Martin F.M."/>
            <person name="Grigoriev I.V."/>
            <person name="Hibbett D.S."/>
        </authorList>
    </citation>
    <scope>NUCLEOTIDE SEQUENCE [LARGE SCALE GENOMIC DNA]</scope>
    <source>
        <strain evidence="4 5">CBS 109695</strain>
    </source>
</reference>
<dbReference type="GO" id="GO:0000786">
    <property type="term" value="C:nucleosome"/>
    <property type="evidence" value="ECO:0007669"/>
    <property type="project" value="InterPro"/>
</dbReference>